<keyword evidence="5" id="KW-0902">Two-component regulatory system</keyword>
<dbReference type="OrthoDB" id="8807260at2"/>
<dbReference type="EMBL" id="FCNX02000002">
    <property type="protein sequence ID" value="SAK50090.1"/>
    <property type="molecule type" value="Genomic_DNA"/>
</dbReference>
<keyword evidence="3" id="KW-0808">Transferase</keyword>
<dbReference type="SMART" id="SM00388">
    <property type="entry name" value="HisKA"/>
    <property type="match status" value="1"/>
</dbReference>
<dbReference type="CDD" id="cd00082">
    <property type="entry name" value="HisKA"/>
    <property type="match status" value="1"/>
</dbReference>
<dbReference type="Gene3D" id="3.30.450.40">
    <property type="match status" value="1"/>
</dbReference>
<reference evidence="7" key="1">
    <citation type="submission" date="2016-01" db="EMBL/GenBank/DDBJ databases">
        <authorList>
            <person name="Peeters C."/>
        </authorList>
    </citation>
    <scope>NUCLEOTIDE SEQUENCE</scope>
    <source>
        <strain evidence="7">LMG 29320</strain>
    </source>
</reference>
<dbReference type="InterPro" id="IPR036890">
    <property type="entry name" value="HATPase_C_sf"/>
</dbReference>
<dbReference type="InterPro" id="IPR029016">
    <property type="entry name" value="GAF-like_dom_sf"/>
</dbReference>
<dbReference type="SMART" id="SM00387">
    <property type="entry name" value="HATPase_c"/>
    <property type="match status" value="1"/>
</dbReference>
<evidence type="ECO:0000256" key="5">
    <source>
        <dbReference type="ARBA" id="ARBA00023012"/>
    </source>
</evidence>
<dbReference type="PANTHER" id="PTHR43711">
    <property type="entry name" value="TWO-COMPONENT HISTIDINE KINASE"/>
    <property type="match status" value="1"/>
</dbReference>
<dbReference type="Pfam" id="PF00512">
    <property type="entry name" value="HisKA"/>
    <property type="match status" value="1"/>
</dbReference>
<dbReference type="Proteomes" id="UP000054903">
    <property type="component" value="Unassembled WGS sequence"/>
</dbReference>
<keyword evidence="8" id="KW-1185">Reference proteome</keyword>
<dbReference type="InterPro" id="IPR003661">
    <property type="entry name" value="HisK_dim/P_dom"/>
</dbReference>
<dbReference type="EC" id="2.7.13.3" evidence="2"/>
<dbReference type="CDD" id="cd00075">
    <property type="entry name" value="HATPase"/>
    <property type="match status" value="1"/>
</dbReference>
<dbReference type="AlphaFoldDB" id="A0A157ZX66"/>
<evidence type="ECO:0000256" key="4">
    <source>
        <dbReference type="ARBA" id="ARBA00022777"/>
    </source>
</evidence>
<dbReference type="RefSeq" id="WP_082852588.1">
    <property type="nucleotide sequence ID" value="NZ_FCNX02000002.1"/>
</dbReference>
<dbReference type="InterPro" id="IPR050736">
    <property type="entry name" value="Sensor_HK_Regulatory"/>
</dbReference>
<dbReference type="SUPFAM" id="SSF47384">
    <property type="entry name" value="Homodimeric domain of signal transducing histidine kinase"/>
    <property type="match status" value="1"/>
</dbReference>
<dbReference type="PROSITE" id="PS50109">
    <property type="entry name" value="HIS_KIN"/>
    <property type="match status" value="1"/>
</dbReference>
<dbReference type="SUPFAM" id="SSF55781">
    <property type="entry name" value="GAF domain-like"/>
    <property type="match status" value="1"/>
</dbReference>
<evidence type="ECO:0000313" key="8">
    <source>
        <dbReference type="Proteomes" id="UP000054903"/>
    </source>
</evidence>
<feature type="domain" description="Histidine kinase" evidence="6">
    <location>
        <begin position="389"/>
        <end position="599"/>
    </location>
</feature>
<keyword evidence="4 7" id="KW-0418">Kinase</keyword>
<dbReference type="InterPro" id="IPR025847">
    <property type="entry name" value="MEDS_domain"/>
</dbReference>
<dbReference type="Pfam" id="PF14417">
    <property type="entry name" value="MEDS"/>
    <property type="match status" value="1"/>
</dbReference>
<evidence type="ECO:0000256" key="2">
    <source>
        <dbReference type="ARBA" id="ARBA00012438"/>
    </source>
</evidence>
<evidence type="ECO:0000256" key="1">
    <source>
        <dbReference type="ARBA" id="ARBA00000085"/>
    </source>
</evidence>
<comment type="caution">
    <text evidence="7">The sequence shown here is derived from an EMBL/GenBank/DDBJ whole genome shotgun (WGS) entry which is preliminary data.</text>
</comment>
<dbReference type="PANTHER" id="PTHR43711:SF1">
    <property type="entry name" value="HISTIDINE KINASE 1"/>
    <property type="match status" value="1"/>
</dbReference>
<comment type="catalytic activity">
    <reaction evidence="1">
        <text>ATP + protein L-histidine = ADP + protein N-phospho-L-histidine.</text>
        <dbReference type="EC" id="2.7.13.3"/>
    </reaction>
</comment>
<dbReference type="InterPro" id="IPR005467">
    <property type="entry name" value="His_kinase_dom"/>
</dbReference>
<dbReference type="InterPro" id="IPR003018">
    <property type="entry name" value="GAF"/>
</dbReference>
<dbReference type="Pfam" id="PF02518">
    <property type="entry name" value="HATPase_c"/>
    <property type="match status" value="1"/>
</dbReference>
<dbReference type="SMART" id="SM00065">
    <property type="entry name" value="GAF"/>
    <property type="match status" value="1"/>
</dbReference>
<proteinExistence type="predicted"/>
<dbReference type="InterPro" id="IPR036097">
    <property type="entry name" value="HisK_dim/P_sf"/>
</dbReference>
<sequence length="601" mass="65586">MRESLEQGHAPSGIAALPSITWGSHIGQLFASAADLRDTLVPYFRAGLENGERCLWVTDAPLRAHEARAALREVVPDLDAREMRGQIEIQDGAAFYDPAQRLRPADLVAGLLQRERDALSAGYRGLRTNGNCAWVGKTHWNDFLDYESSVQDAVRGRRLICMCSYRHDGIDSAQTRDVIDRHHLVMHSTQTDTQMEARKSELHESLIGDAADDFKDDIVAIQAIAAVPTILQVICSTTGMGFAAIARVTRQRWVCLAVHDEISFGLKPGGELSVATTLCHEVRQSRDAIAIDHVAEDALYRQHHTPSMYGFQSYISMPIFLRDGSFYGTLCAIDPKPAKLNDPAVIGMFRMFGDLIAYHIEAEKHLAKAQADLSDALLRSGLREQFIAVLGHDLRNPMAAISAGATVLRMSTLGERERAVAEAISRSATHITALIDDISDLTRVRLGSGIALRLTRDGLEPALRHAVEEMRLLYPRRRIEAEISLAKPVEADPVYVARLLSNLLKNALTYGAASEAVSVSVSAGDAFVLSVTNAGPPIVDSLKTGVFTAFTRGAGRNEHPGLGLGLFIVAEIARAHGGTIDLVSNDQATTFTFRMPLATDR</sequence>
<evidence type="ECO:0000256" key="3">
    <source>
        <dbReference type="ARBA" id="ARBA00022679"/>
    </source>
</evidence>
<dbReference type="InterPro" id="IPR003594">
    <property type="entry name" value="HATPase_dom"/>
</dbReference>
<dbReference type="Gene3D" id="3.30.565.10">
    <property type="entry name" value="Histidine kinase-like ATPase, C-terminal domain"/>
    <property type="match status" value="1"/>
</dbReference>
<dbReference type="STRING" id="1777138.AWB77_01207"/>
<dbReference type="SUPFAM" id="SSF55874">
    <property type="entry name" value="ATPase domain of HSP90 chaperone/DNA topoisomerase II/histidine kinase"/>
    <property type="match status" value="1"/>
</dbReference>
<organism evidence="7 8">
    <name type="scientific">Caballeronia fortuita</name>
    <dbReference type="NCBI Taxonomy" id="1777138"/>
    <lineage>
        <taxon>Bacteria</taxon>
        <taxon>Pseudomonadati</taxon>
        <taxon>Pseudomonadota</taxon>
        <taxon>Betaproteobacteria</taxon>
        <taxon>Burkholderiales</taxon>
        <taxon>Burkholderiaceae</taxon>
        <taxon>Caballeronia</taxon>
    </lineage>
</organism>
<dbReference type="Pfam" id="PF01590">
    <property type="entry name" value="GAF"/>
    <property type="match status" value="1"/>
</dbReference>
<gene>
    <name evidence="7" type="ORF">AWB77_01207</name>
</gene>
<evidence type="ECO:0000313" key="7">
    <source>
        <dbReference type="EMBL" id="SAK50090.1"/>
    </source>
</evidence>
<accession>A0A157ZX66</accession>
<name>A0A157ZX66_9BURK</name>
<dbReference type="GO" id="GO:0000155">
    <property type="term" value="F:phosphorelay sensor kinase activity"/>
    <property type="evidence" value="ECO:0007669"/>
    <property type="project" value="InterPro"/>
</dbReference>
<dbReference type="Gene3D" id="1.10.287.130">
    <property type="match status" value="1"/>
</dbReference>
<evidence type="ECO:0000259" key="6">
    <source>
        <dbReference type="PROSITE" id="PS50109"/>
    </source>
</evidence>
<protein>
    <recommendedName>
        <fullName evidence="2">histidine kinase</fullName>
        <ecNumber evidence="2">2.7.13.3</ecNumber>
    </recommendedName>
</protein>